<reference evidence="5" key="1">
    <citation type="journal article" date="2023" name="Mol. Phylogenet. Evol.">
        <title>Genome-scale phylogeny and comparative genomics of the fungal order Sordariales.</title>
        <authorList>
            <person name="Hensen N."/>
            <person name="Bonometti L."/>
            <person name="Westerberg I."/>
            <person name="Brannstrom I.O."/>
            <person name="Guillou S."/>
            <person name="Cros-Aarteil S."/>
            <person name="Calhoun S."/>
            <person name="Haridas S."/>
            <person name="Kuo A."/>
            <person name="Mondo S."/>
            <person name="Pangilinan J."/>
            <person name="Riley R."/>
            <person name="LaButti K."/>
            <person name="Andreopoulos B."/>
            <person name="Lipzen A."/>
            <person name="Chen C."/>
            <person name="Yan M."/>
            <person name="Daum C."/>
            <person name="Ng V."/>
            <person name="Clum A."/>
            <person name="Steindorff A."/>
            <person name="Ohm R.A."/>
            <person name="Martin F."/>
            <person name="Silar P."/>
            <person name="Natvig D.O."/>
            <person name="Lalanne C."/>
            <person name="Gautier V."/>
            <person name="Ament-Velasquez S.L."/>
            <person name="Kruys A."/>
            <person name="Hutchinson M.I."/>
            <person name="Powell A.J."/>
            <person name="Barry K."/>
            <person name="Miller A.N."/>
            <person name="Grigoriev I.V."/>
            <person name="Debuchy R."/>
            <person name="Gladieux P."/>
            <person name="Hiltunen Thoren M."/>
            <person name="Johannesson H."/>
        </authorList>
    </citation>
    <scope>NUCLEOTIDE SEQUENCE</scope>
    <source>
        <strain evidence="5">CBS 118394</strain>
    </source>
</reference>
<dbReference type="SUPFAM" id="SSF56784">
    <property type="entry name" value="HAD-like"/>
    <property type="match status" value="1"/>
</dbReference>
<evidence type="ECO:0000313" key="6">
    <source>
        <dbReference type="Proteomes" id="UP001283341"/>
    </source>
</evidence>
<accession>A0AAE0ISB7</accession>
<feature type="region of interest" description="Disordered" evidence="3">
    <location>
        <begin position="96"/>
        <end position="232"/>
    </location>
</feature>
<keyword evidence="6" id="KW-1185">Reference proteome</keyword>
<dbReference type="InterPro" id="IPR026058">
    <property type="entry name" value="LIPIN"/>
</dbReference>
<dbReference type="InterPro" id="IPR013209">
    <property type="entry name" value="LNS2"/>
</dbReference>
<comment type="similarity">
    <text evidence="1">Belongs to the lipin family.</text>
</comment>
<dbReference type="InterPro" id="IPR031315">
    <property type="entry name" value="LNS2/PITP"/>
</dbReference>
<dbReference type="GO" id="GO:0008195">
    <property type="term" value="F:phosphatidate phosphatase activity"/>
    <property type="evidence" value="ECO:0007669"/>
    <property type="project" value="TreeGrafter"/>
</dbReference>
<feature type="region of interest" description="Disordered" evidence="3">
    <location>
        <begin position="645"/>
        <end position="765"/>
    </location>
</feature>
<evidence type="ECO:0000313" key="5">
    <source>
        <dbReference type="EMBL" id="KAK3330115.1"/>
    </source>
</evidence>
<feature type="compositionally biased region" description="Acidic residues" evidence="3">
    <location>
        <begin position="652"/>
        <end position="682"/>
    </location>
</feature>
<feature type="compositionally biased region" description="Polar residues" evidence="3">
    <location>
        <begin position="742"/>
        <end position="757"/>
    </location>
</feature>
<dbReference type="InterPro" id="IPR036412">
    <property type="entry name" value="HAD-like_sf"/>
</dbReference>
<organism evidence="5 6">
    <name type="scientific">Apodospora peruviana</name>
    <dbReference type="NCBI Taxonomy" id="516989"/>
    <lineage>
        <taxon>Eukaryota</taxon>
        <taxon>Fungi</taxon>
        <taxon>Dikarya</taxon>
        <taxon>Ascomycota</taxon>
        <taxon>Pezizomycotina</taxon>
        <taxon>Sordariomycetes</taxon>
        <taxon>Sordariomycetidae</taxon>
        <taxon>Sordariales</taxon>
        <taxon>Lasiosphaeriaceae</taxon>
        <taxon>Apodospora</taxon>
    </lineage>
</organism>
<dbReference type="PANTHER" id="PTHR12181">
    <property type="entry name" value="LIPIN"/>
    <property type="match status" value="1"/>
</dbReference>
<dbReference type="InterPro" id="IPR057124">
    <property type="entry name" value="Ned1-like_M"/>
</dbReference>
<evidence type="ECO:0000256" key="3">
    <source>
        <dbReference type="SAM" id="MobiDB-lite"/>
    </source>
</evidence>
<feature type="compositionally biased region" description="Basic and acidic residues" evidence="3">
    <location>
        <begin position="215"/>
        <end position="224"/>
    </location>
</feature>
<dbReference type="InterPro" id="IPR007651">
    <property type="entry name" value="Lipin_N"/>
</dbReference>
<dbReference type="GO" id="GO:0009062">
    <property type="term" value="P:fatty acid catabolic process"/>
    <property type="evidence" value="ECO:0007669"/>
    <property type="project" value="TreeGrafter"/>
</dbReference>
<dbReference type="PANTHER" id="PTHR12181:SF12">
    <property type="entry name" value="PHOSPHATIDATE PHOSPHATASE"/>
    <property type="match status" value="1"/>
</dbReference>
<dbReference type="AlphaFoldDB" id="A0AAE0ISB7"/>
<dbReference type="Gene3D" id="3.40.50.1000">
    <property type="entry name" value="HAD superfamily/HAD-like"/>
    <property type="match status" value="1"/>
</dbReference>
<name>A0AAE0ISB7_9PEZI</name>
<comment type="caution">
    <text evidence="5">The sequence shown here is derived from an EMBL/GenBank/DDBJ whole genome shotgun (WGS) entry which is preliminary data.</text>
</comment>
<reference evidence="5" key="2">
    <citation type="submission" date="2023-06" db="EMBL/GenBank/DDBJ databases">
        <authorList>
            <consortium name="Lawrence Berkeley National Laboratory"/>
            <person name="Haridas S."/>
            <person name="Hensen N."/>
            <person name="Bonometti L."/>
            <person name="Westerberg I."/>
            <person name="Brannstrom I.O."/>
            <person name="Guillou S."/>
            <person name="Cros-Aarteil S."/>
            <person name="Calhoun S."/>
            <person name="Kuo A."/>
            <person name="Mondo S."/>
            <person name="Pangilinan J."/>
            <person name="Riley R."/>
            <person name="Labutti K."/>
            <person name="Andreopoulos B."/>
            <person name="Lipzen A."/>
            <person name="Chen C."/>
            <person name="Yanf M."/>
            <person name="Daum C."/>
            <person name="Ng V."/>
            <person name="Clum A."/>
            <person name="Steindorff A."/>
            <person name="Ohm R."/>
            <person name="Martin F."/>
            <person name="Silar P."/>
            <person name="Natvig D."/>
            <person name="Lalanne C."/>
            <person name="Gautier V."/>
            <person name="Ament-Velasquez S.L."/>
            <person name="Kruys A."/>
            <person name="Hutchinson M.I."/>
            <person name="Powell A.J."/>
            <person name="Barry K."/>
            <person name="Miller A.N."/>
            <person name="Grigoriev I.V."/>
            <person name="Debuchy R."/>
            <person name="Gladieux P."/>
            <person name="Thoren M.H."/>
            <person name="Johannesson H."/>
        </authorList>
    </citation>
    <scope>NUCLEOTIDE SEQUENCE</scope>
    <source>
        <strain evidence="5">CBS 118394</strain>
    </source>
</reference>
<evidence type="ECO:0000256" key="2">
    <source>
        <dbReference type="ARBA" id="ARBA00022553"/>
    </source>
</evidence>
<dbReference type="SMART" id="SM00775">
    <property type="entry name" value="LNS2"/>
    <property type="match status" value="1"/>
</dbReference>
<gene>
    <name evidence="5" type="ORF">B0H66DRAFT_46212</name>
</gene>
<dbReference type="Proteomes" id="UP001283341">
    <property type="component" value="Unassembled WGS sequence"/>
</dbReference>
<feature type="domain" description="LNS2/PITP" evidence="4">
    <location>
        <begin position="439"/>
        <end position="595"/>
    </location>
</feature>
<dbReference type="FunFam" id="3.40.50.1000:FF:000063">
    <property type="entry name" value="Nuclear elongation and deformation protein"/>
    <property type="match status" value="1"/>
</dbReference>
<feature type="region of interest" description="Disordered" evidence="3">
    <location>
        <begin position="339"/>
        <end position="393"/>
    </location>
</feature>
<protein>
    <submittedName>
        <fullName evidence="5">Lipin/Ned1/Smp2-domain-containing protein</fullName>
    </submittedName>
</protein>
<feature type="compositionally biased region" description="Polar residues" evidence="3">
    <location>
        <begin position="128"/>
        <end position="140"/>
    </location>
</feature>
<feature type="compositionally biased region" description="Low complexity" evidence="3">
    <location>
        <begin position="99"/>
        <end position="110"/>
    </location>
</feature>
<dbReference type="Pfam" id="PF04571">
    <property type="entry name" value="Lipin_N"/>
    <property type="match status" value="1"/>
</dbReference>
<evidence type="ECO:0000259" key="4">
    <source>
        <dbReference type="SMART" id="SM00775"/>
    </source>
</evidence>
<evidence type="ECO:0000256" key="1">
    <source>
        <dbReference type="ARBA" id="ARBA00005476"/>
    </source>
</evidence>
<keyword evidence="2" id="KW-0597">Phosphoprotein</keyword>
<dbReference type="GO" id="GO:0019432">
    <property type="term" value="P:triglyceride biosynthetic process"/>
    <property type="evidence" value="ECO:0007669"/>
    <property type="project" value="TreeGrafter"/>
</dbReference>
<dbReference type="Pfam" id="PF24565">
    <property type="entry name" value="Ned1_M"/>
    <property type="match status" value="1"/>
</dbReference>
<feature type="compositionally biased region" description="Acidic residues" evidence="3">
    <location>
        <begin position="719"/>
        <end position="740"/>
    </location>
</feature>
<dbReference type="InterPro" id="IPR023214">
    <property type="entry name" value="HAD_sf"/>
</dbReference>
<sequence length="785" mass="85891">MQYVRNLSDSVSTAWNSINPATLSGAIDVIVVQHEDGTLCCSPFHVRFGKFSLLRPYEKKVEFKVNGVKQEYSMKLGEGGEAFFVFETTDTIPQSLQTSPLVSPASSPPLDAQQAGLPGFQEPESLDLNDTITKVRSSSFHRPPPTTLYSAPGRDGLLTPRSASPELSKGVPSAGDWSPQRPHSDGILRSSVRRQLSDLDTTEGQDGQDGSAEGDSPRHSDRSHSPPPLAPPEALQRAINLSKELSAVNIPNHVSEAGDLMLDMTGFKNNEEDAFRAEIMARKVLTEELDGNYDIGALFGVDDQGNLWIYSSEEAKDAAMKRSMGSALRGAPTLAIDAASDPGYHSDGSDVTASPVLTGHRRSESDVGQMALQTPPSSPGSSGSPTAGDPNRNYAKTLRLTSDQLKALNLKPGENSMSFTVNRATCSAFMYLWRHETPVVISDIDGTITKSDALGHVLNMIGRDWTHAGVAKLYSDISANGYNIMYLTSRSVGQSDTTRAYLSGIVQDGYRLPRGPTILSPDRTMAALRREVYLRKPHIFKMSTLRDIRSLYGPNGTPFYAGFGNRFTDQISYRTVDVPRSRIFTINSNAEVSLDLLSLNKLKLSYVNITEVVDHYFPPVSTLVKGGGDDYTDFKFWRDTPLDLDQFSASDSEGDDDGGDEEDEDHESEYAEEDEEDEDDADNGLADSYISRASADDYGEGSIMSESYYEEQMMGSIVLEEEDADDENEDMEEGEQDDEPNAQVNQLNVPSSSSRKGNSPRIAVEDVSAEMITGIKELTMEKEIN</sequence>
<proteinExistence type="inferred from homology"/>
<dbReference type="GO" id="GO:0005634">
    <property type="term" value="C:nucleus"/>
    <property type="evidence" value="ECO:0007669"/>
    <property type="project" value="TreeGrafter"/>
</dbReference>
<dbReference type="EMBL" id="JAUEDM010000001">
    <property type="protein sequence ID" value="KAK3330115.1"/>
    <property type="molecule type" value="Genomic_DNA"/>
</dbReference>
<dbReference type="Pfam" id="PF08235">
    <property type="entry name" value="LNS2"/>
    <property type="match status" value="1"/>
</dbReference>